<reference evidence="2" key="1">
    <citation type="submission" date="2020-06" db="EMBL/GenBank/DDBJ databases">
        <authorList>
            <person name="Li T."/>
            <person name="Hu X."/>
            <person name="Zhang T."/>
            <person name="Song X."/>
            <person name="Zhang H."/>
            <person name="Dai N."/>
            <person name="Sheng W."/>
            <person name="Hou X."/>
            <person name="Wei L."/>
        </authorList>
    </citation>
    <scope>NUCLEOTIDE SEQUENCE</scope>
    <source>
        <strain evidence="2">G02</strain>
        <tissue evidence="2">Leaf</tissue>
    </source>
</reference>
<dbReference type="InterPro" id="IPR055300">
    <property type="entry name" value="CWZF3/5/7"/>
</dbReference>
<comment type="caution">
    <text evidence="2">The sequence shown here is derived from an EMBL/GenBank/DDBJ whole genome shotgun (WGS) entry which is preliminary data.</text>
</comment>
<accession>A0AAW2URU1</accession>
<feature type="compositionally biased region" description="Low complexity" evidence="1">
    <location>
        <begin position="196"/>
        <end position="208"/>
    </location>
</feature>
<protein>
    <submittedName>
        <fullName evidence="2">Uncharacterized protein</fullName>
    </submittedName>
</protein>
<reference evidence="2" key="2">
    <citation type="journal article" date="2024" name="Plant">
        <title>Genomic evolution and insights into agronomic trait innovations of Sesamum species.</title>
        <authorList>
            <person name="Miao H."/>
            <person name="Wang L."/>
            <person name="Qu L."/>
            <person name="Liu H."/>
            <person name="Sun Y."/>
            <person name="Le M."/>
            <person name="Wang Q."/>
            <person name="Wei S."/>
            <person name="Zheng Y."/>
            <person name="Lin W."/>
            <person name="Duan Y."/>
            <person name="Cao H."/>
            <person name="Xiong S."/>
            <person name="Wang X."/>
            <person name="Wei L."/>
            <person name="Li C."/>
            <person name="Ma Q."/>
            <person name="Ju M."/>
            <person name="Zhao R."/>
            <person name="Li G."/>
            <person name="Mu C."/>
            <person name="Tian Q."/>
            <person name="Mei H."/>
            <person name="Zhang T."/>
            <person name="Gao T."/>
            <person name="Zhang H."/>
        </authorList>
    </citation>
    <scope>NUCLEOTIDE SEQUENCE</scope>
    <source>
        <strain evidence="2">G02</strain>
    </source>
</reference>
<feature type="compositionally biased region" description="Acidic residues" evidence="1">
    <location>
        <begin position="18"/>
        <end position="39"/>
    </location>
</feature>
<evidence type="ECO:0000256" key="1">
    <source>
        <dbReference type="SAM" id="MobiDB-lite"/>
    </source>
</evidence>
<sequence length="292" mass="31081">MISVGSRDGRKRLGLGLEMEETELEEGEALSYRDEEEDSTIDPDIALSYIGEKLQNVLGHFQKDFEGGVSAENLGAKFGGYGSFLPTYQRSPSWSHTRSPAEDQRQNSLASSSASPSARSGAASGKAASAGNSLKGNGYLQSRHAEGSSLKTEASKKFVNPSDQRTLKVRIKVGSENLPTQKNAEIYSGLGLVVSPSSSLDDSPAASGGQCGKLLDVPEESPTSILQKKLKSSEKDAAFTTELPNPKNNGDKDNTVSLLKKEKDTDIDTLGCEELVSNALKLPLLSSSQHDA</sequence>
<dbReference type="EMBL" id="JACGWJ010000005">
    <property type="protein sequence ID" value="KAL0419994.1"/>
    <property type="molecule type" value="Genomic_DNA"/>
</dbReference>
<gene>
    <name evidence="2" type="ORF">Sradi_1412900</name>
</gene>
<feature type="region of interest" description="Disordered" evidence="1">
    <location>
        <begin position="90"/>
        <end position="161"/>
    </location>
</feature>
<dbReference type="AlphaFoldDB" id="A0AAW2URU1"/>
<feature type="region of interest" description="Disordered" evidence="1">
    <location>
        <begin position="1"/>
        <end position="39"/>
    </location>
</feature>
<evidence type="ECO:0000313" key="2">
    <source>
        <dbReference type="EMBL" id="KAL0419994.1"/>
    </source>
</evidence>
<name>A0AAW2URU1_SESRA</name>
<organism evidence="2">
    <name type="scientific">Sesamum radiatum</name>
    <name type="common">Black benniseed</name>
    <dbReference type="NCBI Taxonomy" id="300843"/>
    <lineage>
        <taxon>Eukaryota</taxon>
        <taxon>Viridiplantae</taxon>
        <taxon>Streptophyta</taxon>
        <taxon>Embryophyta</taxon>
        <taxon>Tracheophyta</taxon>
        <taxon>Spermatophyta</taxon>
        <taxon>Magnoliopsida</taxon>
        <taxon>eudicotyledons</taxon>
        <taxon>Gunneridae</taxon>
        <taxon>Pentapetalae</taxon>
        <taxon>asterids</taxon>
        <taxon>lamiids</taxon>
        <taxon>Lamiales</taxon>
        <taxon>Pedaliaceae</taxon>
        <taxon>Sesamum</taxon>
    </lineage>
</organism>
<proteinExistence type="predicted"/>
<dbReference type="PANTHER" id="PTHR46524:SF7">
    <property type="entry name" value="CW-TYPE ZINC FINGER"/>
    <property type="match status" value="1"/>
</dbReference>
<feature type="compositionally biased region" description="Low complexity" evidence="1">
    <location>
        <begin position="108"/>
        <end position="133"/>
    </location>
</feature>
<feature type="region of interest" description="Disordered" evidence="1">
    <location>
        <begin position="196"/>
        <end position="257"/>
    </location>
</feature>
<dbReference type="PANTHER" id="PTHR46524">
    <property type="entry name" value="CW-TYPE ZINC FINGER"/>
    <property type="match status" value="1"/>
</dbReference>